<dbReference type="Gene3D" id="1.10.1740.10">
    <property type="match status" value="1"/>
</dbReference>
<evidence type="ECO:0000256" key="3">
    <source>
        <dbReference type="ARBA" id="ARBA00023082"/>
    </source>
</evidence>
<gene>
    <name evidence="6" type="ORF">GCM10023313_03990</name>
</gene>
<dbReference type="InterPro" id="IPR014284">
    <property type="entry name" value="RNA_pol_sigma-70_dom"/>
</dbReference>
<dbReference type="PANTHER" id="PTHR43133">
    <property type="entry name" value="RNA POLYMERASE ECF-TYPE SIGMA FACTO"/>
    <property type="match status" value="1"/>
</dbReference>
<evidence type="ECO:0000313" key="7">
    <source>
        <dbReference type="Proteomes" id="UP001501436"/>
    </source>
</evidence>
<keyword evidence="2" id="KW-0805">Transcription regulation</keyword>
<sequence>MKTDIQLEQETQIESKEKSFKSFYKKWVNILTNYAHGYLKDNETSTSVVHDIIINFHSNEVKADNLQAYLFRSVRNASLNALEKQKRKHLEFTDPNELTVISDSKQQAVVKMRESEQLLLLQNLINQLPEKRQRVFKMHRLEGYSYAEIAQQLGISTRTVEDHLAKSMNFLHEHMHQLLNN</sequence>
<keyword evidence="4" id="KW-0804">Transcription</keyword>
<protein>
    <submittedName>
        <fullName evidence="6">RNA polymerase sigma-70 factor</fullName>
    </submittedName>
</protein>
<feature type="domain" description="RNA polymerase sigma factor 70 region 4 type 2" evidence="5">
    <location>
        <begin position="119"/>
        <end position="168"/>
    </location>
</feature>
<keyword evidence="3" id="KW-0731">Sigma factor</keyword>
<dbReference type="NCBIfam" id="TIGR02937">
    <property type="entry name" value="sigma70-ECF"/>
    <property type="match status" value="1"/>
</dbReference>
<dbReference type="RefSeq" id="WP_345329252.1">
    <property type="nucleotide sequence ID" value="NZ_BAABJI010000001.1"/>
</dbReference>
<organism evidence="6 7">
    <name type="scientific">Mucilaginibacter defluvii</name>
    <dbReference type="NCBI Taxonomy" id="1196019"/>
    <lineage>
        <taxon>Bacteria</taxon>
        <taxon>Pseudomonadati</taxon>
        <taxon>Bacteroidota</taxon>
        <taxon>Sphingobacteriia</taxon>
        <taxon>Sphingobacteriales</taxon>
        <taxon>Sphingobacteriaceae</taxon>
        <taxon>Mucilaginibacter</taxon>
    </lineage>
</organism>
<dbReference type="InterPro" id="IPR013249">
    <property type="entry name" value="RNA_pol_sigma70_r4_t2"/>
</dbReference>
<dbReference type="InterPro" id="IPR039425">
    <property type="entry name" value="RNA_pol_sigma-70-like"/>
</dbReference>
<dbReference type="InterPro" id="IPR013324">
    <property type="entry name" value="RNA_pol_sigma_r3/r4-like"/>
</dbReference>
<evidence type="ECO:0000256" key="1">
    <source>
        <dbReference type="ARBA" id="ARBA00010641"/>
    </source>
</evidence>
<dbReference type="Pfam" id="PF08281">
    <property type="entry name" value="Sigma70_r4_2"/>
    <property type="match status" value="1"/>
</dbReference>
<dbReference type="InterPro" id="IPR036388">
    <property type="entry name" value="WH-like_DNA-bd_sf"/>
</dbReference>
<dbReference type="SUPFAM" id="SSF88659">
    <property type="entry name" value="Sigma3 and sigma4 domains of RNA polymerase sigma factors"/>
    <property type="match status" value="1"/>
</dbReference>
<name>A0ABP9FTD4_9SPHI</name>
<evidence type="ECO:0000256" key="4">
    <source>
        <dbReference type="ARBA" id="ARBA00023163"/>
    </source>
</evidence>
<dbReference type="InterPro" id="IPR013325">
    <property type="entry name" value="RNA_pol_sigma_r2"/>
</dbReference>
<proteinExistence type="inferred from homology"/>
<evidence type="ECO:0000259" key="5">
    <source>
        <dbReference type="Pfam" id="PF08281"/>
    </source>
</evidence>
<dbReference type="EMBL" id="BAABJI010000001">
    <property type="protein sequence ID" value="GAA4904612.1"/>
    <property type="molecule type" value="Genomic_DNA"/>
</dbReference>
<keyword evidence="7" id="KW-1185">Reference proteome</keyword>
<dbReference type="Gene3D" id="1.10.10.10">
    <property type="entry name" value="Winged helix-like DNA-binding domain superfamily/Winged helix DNA-binding domain"/>
    <property type="match status" value="1"/>
</dbReference>
<dbReference type="PANTHER" id="PTHR43133:SF46">
    <property type="entry name" value="RNA POLYMERASE SIGMA-70 FACTOR ECF SUBFAMILY"/>
    <property type="match status" value="1"/>
</dbReference>
<reference evidence="7" key="1">
    <citation type="journal article" date="2019" name="Int. J. Syst. Evol. Microbiol.">
        <title>The Global Catalogue of Microorganisms (GCM) 10K type strain sequencing project: providing services to taxonomists for standard genome sequencing and annotation.</title>
        <authorList>
            <consortium name="The Broad Institute Genomics Platform"/>
            <consortium name="The Broad Institute Genome Sequencing Center for Infectious Disease"/>
            <person name="Wu L."/>
            <person name="Ma J."/>
        </authorList>
    </citation>
    <scope>NUCLEOTIDE SEQUENCE [LARGE SCALE GENOMIC DNA]</scope>
    <source>
        <strain evidence="7">JCM 18283</strain>
    </source>
</reference>
<evidence type="ECO:0000256" key="2">
    <source>
        <dbReference type="ARBA" id="ARBA00023015"/>
    </source>
</evidence>
<evidence type="ECO:0000313" key="6">
    <source>
        <dbReference type="EMBL" id="GAA4904612.1"/>
    </source>
</evidence>
<dbReference type="Proteomes" id="UP001501436">
    <property type="component" value="Unassembled WGS sequence"/>
</dbReference>
<comment type="similarity">
    <text evidence="1">Belongs to the sigma-70 factor family. ECF subfamily.</text>
</comment>
<dbReference type="SUPFAM" id="SSF88946">
    <property type="entry name" value="Sigma2 domain of RNA polymerase sigma factors"/>
    <property type="match status" value="1"/>
</dbReference>
<accession>A0ABP9FTD4</accession>
<comment type="caution">
    <text evidence="6">The sequence shown here is derived from an EMBL/GenBank/DDBJ whole genome shotgun (WGS) entry which is preliminary data.</text>
</comment>